<evidence type="ECO:0000313" key="1">
    <source>
        <dbReference type="EMBL" id="KKO74386.1"/>
    </source>
</evidence>
<reference evidence="1 2" key="1">
    <citation type="journal article" date="2015" name="Environ. Microbiol.">
        <title>Genome analyses suggest the presence of polyploidy and recent human-driven expansions in eight global populations of the honeybee pathogen Nosema ceranae.</title>
        <authorList>
            <person name="Pelin A."/>
            <person name="Selman M."/>
            <person name="Aris-Brosou S."/>
            <person name="Farinelli L."/>
            <person name="Corradi N."/>
        </authorList>
    </citation>
    <scope>NUCLEOTIDE SEQUENCE [LARGE SCALE GENOMIC DNA]</scope>
    <source>
        <strain evidence="1 2">PA08 1199</strain>
    </source>
</reference>
<evidence type="ECO:0000313" key="2">
    <source>
        <dbReference type="Proteomes" id="UP000034350"/>
    </source>
</evidence>
<protein>
    <submittedName>
        <fullName evidence="1">Uncharacterized protein</fullName>
    </submittedName>
</protein>
<dbReference type="Proteomes" id="UP000034350">
    <property type="component" value="Unassembled WGS sequence"/>
</dbReference>
<dbReference type="RefSeq" id="XP_024330128.1">
    <property type="nucleotide sequence ID" value="XM_024476391.1"/>
</dbReference>
<keyword evidence="2" id="KW-1185">Reference proteome</keyword>
<dbReference type="VEuPathDB" id="MicrosporidiaDB:AAJ76_770005856"/>
<dbReference type="VEuPathDB" id="MicrosporidiaDB:G9O61_00g020670"/>
<name>A0A0F9W9U3_9MICR</name>
<sequence>MFVVNKSFKLKIFNKFFFCFMLIQLFIKCVFSISDVTKKALRHEDLRMARHLISQGIRVTHPEYPFLKLESIEKNINHPNNPKLHKEDSRMIRHLSMEGFTVN</sequence>
<dbReference type="EMBL" id="JPQZ01000077">
    <property type="protein sequence ID" value="KKO74386.1"/>
    <property type="molecule type" value="Genomic_DNA"/>
</dbReference>
<accession>A0A0F9W9U3</accession>
<dbReference type="AlphaFoldDB" id="A0A0F9W9U3"/>
<gene>
    <name evidence="1" type="ORF">AAJ76_770005856</name>
</gene>
<dbReference type="GeneID" id="36321344"/>
<proteinExistence type="predicted"/>
<organism evidence="1 2">
    <name type="scientific">Vairimorpha ceranae</name>
    <dbReference type="NCBI Taxonomy" id="40302"/>
    <lineage>
        <taxon>Eukaryota</taxon>
        <taxon>Fungi</taxon>
        <taxon>Fungi incertae sedis</taxon>
        <taxon>Microsporidia</taxon>
        <taxon>Nosematidae</taxon>
        <taxon>Vairimorpha</taxon>
    </lineage>
</organism>
<comment type="caution">
    <text evidence="1">The sequence shown here is derived from an EMBL/GenBank/DDBJ whole genome shotgun (WGS) entry which is preliminary data.</text>
</comment>